<evidence type="ECO:0000313" key="3">
    <source>
        <dbReference type="EMBL" id="KAG8176277.1"/>
    </source>
</evidence>
<feature type="chain" id="PRO_5043787069" evidence="2">
    <location>
        <begin position="26"/>
        <end position="265"/>
    </location>
</feature>
<evidence type="ECO:0000256" key="1">
    <source>
        <dbReference type="SAM" id="MobiDB-lite"/>
    </source>
</evidence>
<evidence type="ECO:0000256" key="2">
    <source>
        <dbReference type="SAM" id="SignalP"/>
    </source>
</evidence>
<feature type="compositionally biased region" description="Low complexity" evidence="1">
    <location>
        <begin position="118"/>
        <end position="130"/>
    </location>
</feature>
<feature type="signal peptide" evidence="2">
    <location>
        <begin position="1"/>
        <end position="25"/>
    </location>
</feature>
<comment type="caution">
    <text evidence="3">The sequence shown here is derived from an EMBL/GenBank/DDBJ whole genome shotgun (WGS) entry which is preliminary data.</text>
</comment>
<evidence type="ECO:0000313" key="4">
    <source>
        <dbReference type="Proteomes" id="UP000827092"/>
    </source>
</evidence>
<keyword evidence="2" id="KW-0732">Signal</keyword>
<feature type="region of interest" description="Disordered" evidence="1">
    <location>
        <begin position="72"/>
        <end position="178"/>
    </location>
</feature>
<name>A0AAV6TW05_9ARAC</name>
<gene>
    <name evidence="3" type="ORF">JTE90_022450</name>
</gene>
<reference evidence="3 4" key="1">
    <citation type="journal article" date="2022" name="Nat. Ecol. Evol.">
        <title>A masculinizing supergene underlies an exaggerated male reproductive morph in a spider.</title>
        <authorList>
            <person name="Hendrickx F."/>
            <person name="De Corte Z."/>
            <person name="Sonet G."/>
            <person name="Van Belleghem S.M."/>
            <person name="Kostlbacher S."/>
            <person name="Vangestel C."/>
        </authorList>
    </citation>
    <scope>NUCLEOTIDE SEQUENCE [LARGE SCALE GENOMIC DNA]</scope>
    <source>
        <strain evidence="3">W744_W776</strain>
    </source>
</reference>
<dbReference type="EMBL" id="JAFNEN010000900">
    <property type="protein sequence ID" value="KAG8176277.1"/>
    <property type="molecule type" value="Genomic_DNA"/>
</dbReference>
<dbReference type="AlphaFoldDB" id="A0AAV6TW05"/>
<organism evidence="3 4">
    <name type="scientific">Oedothorax gibbosus</name>
    <dbReference type="NCBI Taxonomy" id="931172"/>
    <lineage>
        <taxon>Eukaryota</taxon>
        <taxon>Metazoa</taxon>
        <taxon>Ecdysozoa</taxon>
        <taxon>Arthropoda</taxon>
        <taxon>Chelicerata</taxon>
        <taxon>Arachnida</taxon>
        <taxon>Araneae</taxon>
        <taxon>Araneomorphae</taxon>
        <taxon>Entelegynae</taxon>
        <taxon>Araneoidea</taxon>
        <taxon>Linyphiidae</taxon>
        <taxon>Erigoninae</taxon>
        <taxon>Oedothorax</taxon>
    </lineage>
</organism>
<accession>A0AAV6TW05</accession>
<protein>
    <submittedName>
        <fullName evidence="3">Uncharacterized protein</fullName>
    </submittedName>
</protein>
<keyword evidence="4" id="KW-1185">Reference proteome</keyword>
<dbReference type="Proteomes" id="UP000827092">
    <property type="component" value="Unassembled WGS sequence"/>
</dbReference>
<sequence>MAFVRAHLICLGLLVYVVAVINADGDHHFRITHEPVRRTFRITSAPTIHRHTQKIPGTRTKNVHRHVHEHPGSVALDGADDSYTDSGEAPPIPVPTPGPETSAPDTPAPETPTPETPAPETTAPATGAPATPAPATPAPGHNITHSYRYKIPGNRTTHHHRVKIPGSGRPKQVPSKDTPDAAPGVYYLINLIYNYFSVGGKLTGVPPVDLLLLRYYVAQGPKKFCKYQRIGTTDKLTFESFRWRSLGIDKDRFNVLFCKTKKVDV</sequence>
<feature type="compositionally biased region" description="Pro residues" evidence="1">
    <location>
        <begin position="106"/>
        <end position="117"/>
    </location>
</feature>
<proteinExistence type="predicted"/>